<evidence type="ECO:0000313" key="6">
    <source>
        <dbReference type="EMBL" id="GAA3130315.1"/>
    </source>
</evidence>
<gene>
    <name evidence="6" type="ORF">GCM10010466_21230</name>
</gene>
<accession>A0ABP6MZS1</accession>
<protein>
    <submittedName>
        <fullName evidence="6">Flavin reductase family protein</fullName>
    </submittedName>
</protein>
<feature type="region of interest" description="Disordered" evidence="4">
    <location>
        <begin position="207"/>
        <end position="238"/>
    </location>
</feature>
<sequence>MHTTLDLKVLYFGTPVVLIGSRNEDGTANLAPMSSAWWLGSACMLGMGNSARTTANLLRERECVLNLPSSAMADAVDRLALLTGEPVVPPRKARQGYRYEPDKFGAAGLTELPGELVGAPRAAECPIQLECRVTGAHPFGGAEPYATAFEVEVVRVHVEEELVIPGTRHIDPLAWDPLIMKFCEFFGGAGSVRPSRLAAGWNMPHPHMPHGSVPHPDTPHGSVPHLDTPHADALHAGR</sequence>
<dbReference type="InterPro" id="IPR012349">
    <property type="entry name" value="Split_barrel_FMN-bd"/>
</dbReference>
<dbReference type="PANTHER" id="PTHR43567">
    <property type="entry name" value="FLAVOREDOXIN-RELATED-RELATED"/>
    <property type="match status" value="1"/>
</dbReference>
<keyword evidence="2" id="KW-0285">Flavoprotein</keyword>
<dbReference type="InterPro" id="IPR052174">
    <property type="entry name" value="Flavoredoxin"/>
</dbReference>
<dbReference type="RefSeq" id="WP_344858307.1">
    <property type="nucleotide sequence ID" value="NZ_BAAAUT010000014.1"/>
</dbReference>
<dbReference type="InterPro" id="IPR002563">
    <property type="entry name" value="Flavin_Rdtase-like_dom"/>
</dbReference>
<dbReference type="PANTHER" id="PTHR43567:SF1">
    <property type="entry name" value="FLAVOREDOXIN"/>
    <property type="match status" value="1"/>
</dbReference>
<proteinExistence type="inferred from homology"/>
<keyword evidence="7" id="KW-1185">Reference proteome</keyword>
<evidence type="ECO:0000256" key="3">
    <source>
        <dbReference type="ARBA" id="ARBA00038054"/>
    </source>
</evidence>
<dbReference type="Gene3D" id="2.30.110.10">
    <property type="entry name" value="Electron Transport, Fmn-binding Protein, Chain A"/>
    <property type="match status" value="1"/>
</dbReference>
<feature type="domain" description="Flavin reductase like" evidence="5">
    <location>
        <begin position="9"/>
        <end position="170"/>
    </location>
</feature>
<evidence type="ECO:0000313" key="7">
    <source>
        <dbReference type="Proteomes" id="UP001500320"/>
    </source>
</evidence>
<organism evidence="6 7">
    <name type="scientific">Planomonospora alba</name>
    <dbReference type="NCBI Taxonomy" id="161354"/>
    <lineage>
        <taxon>Bacteria</taxon>
        <taxon>Bacillati</taxon>
        <taxon>Actinomycetota</taxon>
        <taxon>Actinomycetes</taxon>
        <taxon>Streptosporangiales</taxon>
        <taxon>Streptosporangiaceae</taxon>
        <taxon>Planomonospora</taxon>
    </lineage>
</organism>
<dbReference type="SUPFAM" id="SSF50475">
    <property type="entry name" value="FMN-binding split barrel"/>
    <property type="match status" value="1"/>
</dbReference>
<dbReference type="Proteomes" id="UP001500320">
    <property type="component" value="Unassembled WGS sequence"/>
</dbReference>
<comment type="similarity">
    <text evidence="3">Belongs to the flavoredoxin family.</text>
</comment>
<evidence type="ECO:0000256" key="1">
    <source>
        <dbReference type="ARBA" id="ARBA00001917"/>
    </source>
</evidence>
<evidence type="ECO:0000259" key="5">
    <source>
        <dbReference type="SMART" id="SM00903"/>
    </source>
</evidence>
<reference evidence="7" key="1">
    <citation type="journal article" date="2019" name="Int. J. Syst. Evol. Microbiol.">
        <title>The Global Catalogue of Microorganisms (GCM) 10K type strain sequencing project: providing services to taxonomists for standard genome sequencing and annotation.</title>
        <authorList>
            <consortium name="The Broad Institute Genomics Platform"/>
            <consortium name="The Broad Institute Genome Sequencing Center for Infectious Disease"/>
            <person name="Wu L."/>
            <person name="Ma J."/>
        </authorList>
    </citation>
    <scope>NUCLEOTIDE SEQUENCE [LARGE SCALE GENOMIC DNA]</scope>
    <source>
        <strain evidence="7">JCM 9373</strain>
    </source>
</reference>
<evidence type="ECO:0000256" key="4">
    <source>
        <dbReference type="SAM" id="MobiDB-lite"/>
    </source>
</evidence>
<comment type="cofactor">
    <cofactor evidence="1">
        <name>FMN</name>
        <dbReference type="ChEBI" id="CHEBI:58210"/>
    </cofactor>
</comment>
<dbReference type="EMBL" id="BAAAUT010000014">
    <property type="protein sequence ID" value="GAA3130315.1"/>
    <property type="molecule type" value="Genomic_DNA"/>
</dbReference>
<dbReference type="Pfam" id="PF01613">
    <property type="entry name" value="Flavin_Reduct"/>
    <property type="match status" value="1"/>
</dbReference>
<name>A0ABP6MZS1_9ACTN</name>
<evidence type="ECO:0000256" key="2">
    <source>
        <dbReference type="ARBA" id="ARBA00022630"/>
    </source>
</evidence>
<feature type="compositionally biased region" description="Basic and acidic residues" evidence="4">
    <location>
        <begin position="227"/>
        <end position="238"/>
    </location>
</feature>
<dbReference type="SMART" id="SM00903">
    <property type="entry name" value="Flavin_Reduct"/>
    <property type="match status" value="1"/>
</dbReference>
<comment type="caution">
    <text evidence="6">The sequence shown here is derived from an EMBL/GenBank/DDBJ whole genome shotgun (WGS) entry which is preliminary data.</text>
</comment>